<dbReference type="CDD" id="cd00438">
    <property type="entry name" value="cupin_RmlC"/>
    <property type="match status" value="1"/>
</dbReference>
<dbReference type="Gene3D" id="2.60.120.10">
    <property type="entry name" value="Jelly Rolls"/>
    <property type="match status" value="1"/>
</dbReference>
<dbReference type="GO" id="GO:0005829">
    <property type="term" value="C:cytosol"/>
    <property type="evidence" value="ECO:0007669"/>
    <property type="project" value="TreeGrafter"/>
</dbReference>
<sequence length="208" mass="22353">MTITETAIADAYRIVPKQYPDRRGRFHEAFRADALSEVIGYPFVVGQANYSTSCKNTVRGIHGTALPPGQAKLVTCVRGAVMDVVVDLRVGSPTYGMYDVTHQDEDSGIAVYLADGLGHAFIALTDNACMNYLCSEEYVPGTMLEINPMDPDVGIPWPLTGPAIMSDKDGGAVSLKQAEADGLLPTYDECVAHYAALKAGRPPRLTAK</sequence>
<feature type="active site" description="Proton acceptor" evidence="2">
    <location>
        <position position="62"/>
    </location>
</feature>
<feature type="site" description="Participates in a stacking interaction with the thymidine ring of dTDP-4-oxo-6-deoxyglucose" evidence="3">
    <location>
        <position position="138"/>
    </location>
</feature>
<name>A0A4Q7J4S7_9PSEU</name>
<evidence type="ECO:0000313" key="4">
    <source>
        <dbReference type="EMBL" id="RZQ61303.1"/>
    </source>
</evidence>
<dbReference type="Proteomes" id="UP000292003">
    <property type="component" value="Unassembled WGS sequence"/>
</dbReference>
<dbReference type="GO" id="GO:0019305">
    <property type="term" value="P:dTDP-rhamnose biosynthetic process"/>
    <property type="evidence" value="ECO:0007669"/>
    <property type="project" value="TreeGrafter"/>
</dbReference>
<comment type="caution">
    <text evidence="4">The sequence shown here is derived from an EMBL/GenBank/DDBJ whole genome shotgun (WGS) entry which is preliminary data.</text>
</comment>
<keyword evidence="5" id="KW-1185">Reference proteome</keyword>
<comment type="similarity">
    <text evidence="1">Belongs to the dTDP-4-dehydrorhamnose 3,5-epimerase family.</text>
</comment>
<gene>
    <name evidence="4" type="ORF">EWH70_25035</name>
</gene>
<dbReference type="AlphaFoldDB" id="A0A4Q7J4S7"/>
<dbReference type="InterPro" id="IPR014710">
    <property type="entry name" value="RmlC-like_jellyroll"/>
</dbReference>
<feature type="active site" description="Proton donor" evidence="2">
    <location>
        <position position="132"/>
    </location>
</feature>
<accession>A0A4Q7J4S7</accession>
<dbReference type="InterPro" id="IPR011051">
    <property type="entry name" value="RmlC_Cupin_sf"/>
</dbReference>
<evidence type="ECO:0000313" key="5">
    <source>
        <dbReference type="Proteomes" id="UP000292003"/>
    </source>
</evidence>
<dbReference type="InterPro" id="IPR000888">
    <property type="entry name" value="RmlC-like"/>
</dbReference>
<dbReference type="Pfam" id="PF00908">
    <property type="entry name" value="dTDP_sugar_isom"/>
    <property type="match status" value="1"/>
</dbReference>
<dbReference type="SUPFAM" id="SSF51182">
    <property type="entry name" value="RmlC-like cupins"/>
    <property type="match status" value="1"/>
</dbReference>
<proteinExistence type="inferred from homology"/>
<dbReference type="PANTHER" id="PTHR21047:SF2">
    <property type="entry name" value="THYMIDINE DIPHOSPHO-4-KETO-RHAMNOSE 3,5-EPIMERASE"/>
    <property type="match status" value="1"/>
</dbReference>
<evidence type="ECO:0000256" key="1">
    <source>
        <dbReference type="ARBA" id="ARBA00010154"/>
    </source>
</evidence>
<evidence type="ECO:0000256" key="3">
    <source>
        <dbReference type="PIRSR" id="PIRSR600888-3"/>
    </source>
</evidence>
<evidence type="ECO:0000256" key="2">
    <source>
        <dbReference type="PIRSR" id="PIRSR600888-1"/>
    </source>
</evidence>
<protein>
    <submittedName>
        <fullName evidence="4">dTDP-4-keto-6-deoxy-D-glucose epimerase</fullName>
    </submittedName>
</protein>
<reference evidence="4 5" key="1">
    <citation type="submission" date="2019-02" db="EMBL/GenBank/DDBJ databases">
        <title>Draft genome sequence of Amycolatopsis sp. 8-3EHSu isolated from roots of Suaeda maritima.</title>
        <authorList>
            <person name="Duangmal K."/>
            <person name="Chantavorakit T."/>
        </authorList>
    </citation>
    <scope>NUCLEOTIDE SEQUENCE [LARGE SCALE GENOMIC DNA]</scope>
    <source>
        <strain evidence="4 5">8-3EHSu</strain>
    </source>
</reference>
<dbReference type="GO" id="GO:0000271">
    <property type="term" value="P:polysaccharide biosynthetic process"/>
    <property type="evidence" value="ECO:0007669"/>
    <property type="project" value="TreeGrafter"/>
</dbReference>
<dbReference type="EMBL" id="SFCC01000013">
    <property type="protein sequence ID" value="RZQ61303.1"/>
    <property type="molecule type" value="Genomic_DNA"/>
</dbReference>
<dbReference type="PANTHER" id="PTHR21047">
    <property type="entry name" value="DTDP-6-DEOXY-D-GLUCOSE-3,5 EPIMERASE"/>
    <property type="match status" value="1"/>
</dbReference>
<dbReference type="GO" id="GO:0008830">
    <property type="term" value="F:dTDP-4-dehydrorhamnose 3,5-epimerase activity"/>
    <property type="evidence" value="ECO:0007669"/>
    <property type="project" value="InterPro"/>
</dbReference>
<organism evidence="4 5">
    <name type="scientific">Amycolatopsis suaedae</name>
    <dbReference type="NCBI Taxonomy" id="2510978"/>
    <lineage>
        <taxon>Bacteria</taxon>
        <taxon>Bacillati</taxon>
        <taxon>Actinomycetota</taxon>
        <taxon>Actinomycetes</taxon>
        <taxon>Pseudonocardiales</taxon>
        <taxon>Pseudonocardiaceae</taxon>
        <taxon>Amycolatopsis</taxon>
    </lineage>
</organism>
<dbReference type="OrthoDB" id="9800680at2"/>